<keyword evidence="2" id="KW-1185">Reference proteome</keyword>
<name>A0A1C3EAL1_9GAMM</name>
<accession>A0A1C3EAL1</accession>
<comment type="caution">
    <text evidence="1">The sequence shown here is derived from an EMBL/GenBank/DDBJ whole genome shotgun (WGS) entry which is preliminary data.</text>
</comment>
<evidence type="ECO:0000313" key="1">
    <source>
        <dbReference type="EMBL" id="ODA30297.1"/>
    </source>
</evidence>
<dbReference type="InterPro" id="IPR018724">
    <property type="entry name" value="2OG-Fe_dioxygenase"/>
</dbReference>
<organism evidence="1 2">
    <name type="scientific">Veronia pacifica</name>
    <dbReference type="NCBI Taxonomy" id="1080227"/>
    <lineage>
        <taxon>Bacteria</taxon>
        <taxon>Pseudomonadati</taxon>
        <taxon>Pseudomonadota</taxon>
        <taxon>Gammaproteobacteria</taxon>
        <taxon>Vibrionales</taxon>
        <taxon>Vibrionaceae</taxon>
        <taxon>Veronia</taxon>
    </lineage>
</organism>
<dbReference type="Pfam" id="PF10014">
    <property type="entry name" value="2OG-Fe_Oxy_2"/>
    <property type="match status" value="1"/>
</dbReference>
<sequence>MTTITNEKGDELFSVMLERNLDIILANDETTMHKVSNISPIDSERMAYRDVLVVTLIILEGQE</sequence>
<protein>
    <submittedName>
        <fullName evidence="1">Uncharacterized protein</fullName>
    </submittedName>
</protein>
<dbReference type="Proteomes" id="UP000094936">
    <property type="component" value="Unassembled WGS sequence"/>
</dbReference>
<dbReference type="GO" id="GO:0051213">
    <property type="term" value="F:dioxygenase activity"/>
    <property type="evidence" value="ECO:0007669"/>
    <property type="project" value="InterPro"/>
</dbReference>
<reference evidence="1 2" key="1">
    <citation type="submission" date="2016-05" db="EMBL/GenBank/DDBJ databases">
        <title>Genomic Taxonomy of the Vibrionaceae.</title>
        <authorList>
            <person name="Gomez-Gil B."/>
            <person name="Enciso-Ibarra J."/>
        </authorList>
    </citation>
    <scope>NUCLEOTIDE SEQUENCE [LARGE SCALE GENOMIC DNA]</scope>
    <source>
        <strain evidence="1 2">CAIM 1920</strain>
    </source>
</reference>
<proteinExistence type="predicted"/>
<gene>
    <name evidence="1" type="ORF">A8L45_20420</name>
</gene>
<dbReference type="EMBL" id="LYBM01000054">
    <property type="protein sequence ID" value="ODA30297.1"/>
    <property type="molecule type" value="Genomic_DNA"/>
</dbReference>
<dbReference type="AlphaFoldDB" id="A0A1C3EAL1"/>
<dbReference type="Gene3D" id="2.60.120.620">
    <property type="entry name" value="q2cbj1_9rhob like domain"/>
    <property type="match status" value="1"/>
</dbReference>
<evidence type="ECO:0000313" key="2">
    <source>
        <dbReference type="Proteomes" id="UP000094936"/>
    </source>
</evidence>